<evidence type="ECO:0000313" key="2">
    <source>
        <dbReference type="Proteomes" id="UP000199072"/>
    </source>
</evidence>
<proteinExistence type="predicted"/>
<gene>
    <name evidence="1" type="ORF">SAMN05216464_102577</name>
</gene>
<evidence type="ECO:0008006" key="3">
    <source>
        <dbReference type="Google" id="ProtNLM"/>
    </source>
</evidence>
<reference evidence="1 2" key="1">
    <citation type="submission" date="2016-10" db="EMBL/GenBank/DDBJ databases">
        <authorList>
            <person name="de Groot N.N."/>
        </authorList>
    </citation>
    <scope>NUCLEOTIDE SEQUENCE [LARGE SCALE GENOMIC DNA]</scope>
    <source>
        <strain evidence="1 2">47C3B</strain>
    </source>
</reference>
<dbReference type="Gene3D" id="3.30.460.40">
    <property type="match status" value="1"/>
</dbReference>
<dbReference type="AlphaFoldDB" id="A0A1G6XL44"/>
<dbReference type="InterPro" id="IPR043519">
    <property type="entry name" value="NT_sf"/>
</dbReference>
<name>A0A1G6XL44_9SPHI</name>
<dbReference type="EMBL" id="FNAI01000002">
    <property type="protein sequence ID" value="SDD78908.1"/>
    <property type="molecule type" value="Genomic_DNA"/>
</dbReference>
<dbReference type="Proteomes" id="UP000199072">
    <property type="component" value="Unassembled WGS sequence"/>
</dbReference>
<dbReference type="STRING" id="1391627.SAMN05216464_102577"/>
<organism evidence="1 2">
    <name type="scientific">Mucilaginibacter pineti</name>
    <dbReference type="NCBI Taxonomy" id="1391627"/>
    <lineage>
        <taxon>Bacteria</taxon>
        <taxon>Pseudomonadati</taxon>
        <taxon>Bacteroidota</taxon>
        <taxon>Sphingobacteriia</taxon>
        <taxon>Sphingobacteriales</taxon>
        <taxon>Sphingobacteriaceae</taxon>
        <taxon>Mucilaginibacter</taxon>
    </lineage>
</organism>
<dbReference type="OrthoDB" id="121150at2"/>
<sequence>MDVFDEDILNFWKALQDYDVQYIMIGGYAINLHGYQRFTGDLDIWLKDTVANRKQLRKTFIDCNMGDYPMIENMQFVVGWTDFHLNNNFRLDILTEMKGLEDYTFDECLSMASIAEIEGVRIPFLHINQLIKNKQVINRPKDQIDVIALEQIRKLRDEL</sequence>
<protein>
    <recommendedName>
        <fullName evidence="3">Nucleotidyl transferase AbiEii toxin, Type IV TA system</fullName>
    </recommendedName>
</protein>
<keyword evidence="2" id="KW-1185">Reference proteome</keyword>
<dbReference type="SUPFAM" id="SSF81301">
    <property type="entry name" value="Nucleotidyltransferase"/>
    <property type="match status" value="1"/>
</dbReference>
<accession>A0A1G6XL44</accession>
<evidence type="ECO:0000313" key="1">
    <source>
        <dbReference type="EMBL" id="SDD78908.1"/>
    </source>
</evidence>
<dbReference type="RefSeq" id="WP_091146859.1">
    <property type="nucleotide sequence ID" value="NZ_FNAI01000002.1"/>
</dbReference>